<evidence type="ECO:0000313" key="2">
    <source>
        <dbReference type="EMBL" id="VAX07015.1"/>
    </source>
</evidence>
<evidence type="ECO:0000259" key="1">
    <source>
        <dbReference type="Pfam" id="PF08239"/>
    </source>
</evidence>
<feature type="domain" description="SH3b" evidence="1">
    <location>
        <begin position="39"/>
        <end position="80"/>
    </location>
</feature>
<accession>A0A3B1BLA5</accession>
<dbReference type="Gene3D" id="2.30.30.40">
    <property type="entry name" value="SH3 Domains"/>
    <property type="match status" value="1"/>
</dbReference>
<dbReference type="AlphaFoldDB" id="A0A3B1BLA5"/>
<name>A0A3B1BLA5_9ZZZZ</name>
<reference evidence="2" key="1">
    <citation type="submission" date="2018-06" db="EMBL/GenBank/DDBJ databases">
        <authorList>
            <person name="Zhirakovskaya E."/>
        </authorList>
    </citation>
    <scope>NUCLEOTIDE SEQUENCE</scope>
</reference>
<proteinExistence type="predicted"/>
<dbReference type="EMBL" id="UOFY01000012">
    <property type="protein sequence ID" value="VAX07015.1"/>
    <property type="molecule type" value="Genomic_DNA"/>
</dbReference>
<dbReference type="InterPro" id="IPR003646">
    <property type="entry name" value="SH3-like_bac-type"/>
</dbReference>
<dbReference type="Gene3D" id="2.40.160.20">
    <property type="match status" value="1"/>
</dbReference>
<sequence>MFYQGFLLFCSLLLLVNFAQAEDDYLRVKVADPYLEMQTGAGSGYPVYYVVERGDWVQILKRKTEWFKVRTERGMEGWVRREQMEQTLTPAGTLLELPDVAEGDFVRRRWEMGISTGDFSGATIISAWSGYGFTRNLSVELSASHVLGSYSSSIMGNIALLAHPFPEWRFSPYFSLGTGVIKTTPKTSLVQTRDRINNNTHVGVGLRVYLAKRFIMRLDYKNLVIFSSQDDNQEINVWQIGFAAFY</sequence>
<dbReference type="SUPFAM" id="SSF56925">
    <property type="entry name" value="OMPA-like"/>
    <property type="match status" value="1"/>
</dbReference>
<dbReference type="Pfam" id="PF08239">
    <property type="entry name" value="SH3_3"/>
    <property type="match status" value="1"/>
</dbReference>
<dbReference type="InterPro" id="IPR011250">
    <property type="entry name" value="OMP/PagP_B-barrel"/>
</dbReference>
<organism evidence="2">
    <name type="scientific">hydrothermal vent metagenome</name>
    <dbReference type="NCBI Taxonomy" id="652676"/>
    <lineage>
        <taxon>unclassified sequences</taxon>
        <taxon>metagenomes</taxon>
        <taxon>ecological metagenomes</taxon>
    </lineage>
</organism>
<gene>
    <name evidence="2" type="ORF">MNBD_GAMMA25-737</name>
</gene>
<protein>
    <recommendedName>
        <fullName evidence="1">SH3b domain-containing protein</fullName>
    </recommendedName>
</protein>